<dbReference type="SUPFAM" id="SSF57414">
    <property type="entry name" value="Hairpin loop containing domain-like"/>
    <property type="match status" value="3"/>
</dbReference>
<reference evidence="4" key="1">
    <citation type="submission" date="2021-12" db="EMBL/GenBank/DDBJ databases">
        <authorList>
            <person name="King R."/>
        </authorList>
    </citation>
    <scope>NUCLEOTIDE SEQUENCE</scope>
</reference>
<protein>
    <recommendedName>
        <fullName evidence="3">Apple domain-containing protein</fullName>
    </recommendedName>
</protein>
<feature type="signal peptide" evidence="2">
    <location>
        <begin position="1"/>
        <end position="25"/>
    </location>
</feature>
<evidence type="ECO:0000259" key="3">
    <source>
        <dbReference type="PROSITE" id="PS50948"/>
    </source>
</evidence>
<keyword evidence="2" id="KW-0732">Signal</keyword>
<sequence>MFMGISSKFSMIMATSLAVLGIVNALTIDNQLNVVRNDCYERIAIGQRLNKDMVYKNFTSVNTVLACQLKCTEERDVCKSFSFGIGPKGNSTCEISTDVIKETVDFKPIGTVADVDFDLYIKKLGCKVVLDTSPHFIGSKPHLPPEEDHQDHHQHHHESPNSIPQKPDKPSGYEKPDDLVSESNNYYNRPASRPSDGYGDRPSSGYKYDKPNSNQPSYNVPSKPTYGDQSEKVQTLVSIASGPNTHYDAQHGIIVGGDIYDSQNKPAHHQDSYIGNMPPFRPSSLNHPYDTDRYDNKPTSILLIGSYDRPNRYGEPYRPSSGYDHDERPSRPYDDRPIRPNNNYLDRPYDDRYDRPIRPERPQRPHNEKPPLDGYDDRPRPPRPNLDYDNKPRPISEYEKPTRPYDDKPRPSSNGYDSRPPRPNLDYDNKPRPIQERPSGSYDLVHERPERPPSGGYDTRPPRPSLDYNKPRPPSDGYDSRPPRPNLDYDNKPRPIPERPSGGYDLVHERPKRPLSEGYDTRPSRPERLPSGGYDTRPPSPERPSGGYYSRPPPDYERPDRPPPSGGYDSRPPRPNLDPYDDKPRPVYNERPLPDRYGERPHSSSYGDRPIRPQGGYDRHDIDRYDDRRPFDRYEDRPYRPFRPEPDYFHISLPYDPHPIKPLPDRYGSLITHPDNYNRRQDHDYMFKPDPYEPRPAPAPKPTSEKEKPGYDKKSTSTIKENYENKTSVISKPFNGSHGVLDKGYNGKVPSESKGNSEYGLNGNSIVTQSVGYNGESITSIITEIKDACFRRVLAGKRVARGFVKRALSCESVEECQRECGDEKRFICEGFNYRLDPRGRGKGDCELLDLPISRLDIGRDIYPDADYDYYEKDRNAALTNCHRYRPGSGYNSYGGEGYKGGSYGSYNGGSYYSGGSNSYSGGSDYYSGGSNYNADRRYDTDRREYGLRRPSGDRWGDDYKYGYRRPRPEIDRRYDDDRRDRPFDTRRGDYSYHQSHNYENSHSYHYTYNDRNSYKDNHHYTGITYLPATHYHRPHYDAYKPYIPSTDRFDRPQNHVKYGGDKYFQDRYDKDMWEMNNRKWGSYGGYYGNFGETNRFHNKNRYDIEHKNYYLPPKPDSNKDWGQYGGTYGNNGGYLQYNGYGNGQRFSYWGFNKFGDKYDHHKNPIYIDGPPKGGSYIPKPPKPIDYLPESNRIPYLPHKPVYGHSGHSIDSLDNSILPAEPRAPSYDFLRDECSLRTATGFRLHKGVVKKFFLVANIYECEKLCFIEPDFVCASYAYRYTTTLNAATDNCYISPRNYKELDYYVDLEPDRDFDIYTMNNVNRCLQPVKKEKDESECFWRVRSGQRLDHKVVRDSLTVKSIIDCQLECLNSRRFTCRAYSFRYGSPTIGGSVENCLLTDWPFYELDPRLHFIPEYGFEVYERGSYGHGCEPDHFGIRGRHNKDHSEEANQLCYVGYGSPARLLRHSTRKSVRVHTEHDCKAECSRARENTLFQCMSFSFKSTNVGTGPNCELSDIGQRDLLPNIDYVPDPDSWLFAWDNFNPTCHDHAIKPLHENHVDDRRIEIYKEVYNSLDTWRVYSVSGWPCKRGTKCKENREAGFWYCEIEGGERNAWDYCCHPDHQCGNSKGCPYQWCYVGPSRTQWRKCSDRYYPYIESYIDRIDPLPPKPYLPYGPPHYNDPWIPHGPQHLPDYPPPQYRPGIRPNRPSDLHSIPPPLTNLEDYEHQFDNEFLKPPKPGGFGQPRHWPVMYLHKEMPPNNTDTPPPQKMEMRMDTTNQTNPKYAAIQNLINVIRSNDLKNVQYHISNESNKQDDILFVKIPLPTNFTKETSNTKNVLSSTTTVNLEPANVPDRTAYSRSNRRSQIPVQVESSSIRPENIKWQRPSFKRGIIERANITNYRRDARTSRFN</sequence>
<keyword evidence="5" id="KW-1185">Reference proteome</keyword>
<dbReference type="PROSITE" id="PS50948">
    <property type="entry name" value="PAN"/>
    <property type="match status" value="4"/>
</dbReference>
<feature type="domain" description="Apple" evidence="3">
    <location>
        <begin position="1336"/>
        <end position="1423"/>
    </location>
</feature>
<feature type="compositionally biased region" description="Basic and acidic residues" evidence="1">
    <location>
        <begin position="617"/>
        <end position="643"/>
    </location>
</feature>
<feature type="compositionally biased region" description="Polar residues" evidence="1">
    <location>
        <begin position="211"/>
        <end position="222"/>
    </location>
</feature>
<evidence type="ECO:0000256" key="1">
    <source>
        <dbReference type="SAM" id="MobiDB-lite"/>
    </source>
</evidence>
<accession>A0A9P0B134</accession>
<feature type="compositionally biased region" description="Basic and acidic residues" evidence="1">
    <location>
        <begin position="323"/>
        <end position="338"/>
    </location>
</feature>
<feature type="domain" description="Apple" evidence="3">
    <location>
        <begin position="789"/>
        <end position="874"/>
    </location>
</feature>
<feature type="compositionally biased region" description="Basic and acidic residues" evidence="1">
    <location>
        <begin position="592"/>
        <end position="602"/>
    </location>
</feature>
<feature type="domain" description="Apple" evidence="3">
    <location>
        <begin position="39"/>
        <end position="126"/>
    </location>
</feature>
<feature type="region of interest" description="Disordered" evidence="1">
    <location>
        <begin position="1845"/>
        <end position="1869"/>
    </location>
</feature>
<feature type="region of interest" description="Disordered" evidence="1">
    <location>
        <begin position="969"/>
        <end position="996"/>
    </location>
</feature>
<dbReference type="EMBL" id="OV121133">
    <property type="protein sequence ID" value="CAH0551803.1"/>
    <property type="molecule type" value="Genomic_DNA"/>
</dbReference>
<feature type="region of interest" description="Disordered" evidence="1">
    <location>
        <begin position="671"/>
        <end position="717"/>
    </location>
</feature>
<feature type="compositionally biased region" description="Polar residues" evidence="1">
    <location>
        <begin position="1852"/>
        <end position="1869"/>
    </location>
</feature>
<feature type="chain" id="PRO_5040386274" description="Apple domain-containing protein" evidence="2">
    <location>
        <begin position="26"/>
        <end position="1905"/>
    </location>
</feature>
<feature type="compositionally biased region" description="Basic and acidic residues" evidence="1">
    <location>
        <begin position="703"/>
        <end position="715"/>
    </location>
</feature>
<dbReference type="Gene3D" id="3.50.4.10">
    <property type="entry name" value="Hepatocyte Growth Factor"/>
    <property type="match status" value="5"/>
</dbReference>
<dbReference type="InterPro" id="IPR003609">
    <property type="entry name" value="Pan_app"/>
</dbReference>
<proteinExistence type="predicted"/>
<feature type="compositionally biased region" description="Basic and acidic residues" evidence="1">
    <location>
        <begin position="969"/>
        <end position="990"/>
    </location>
</feature>
<dbReference type="Proteomes" id="UP001154078">
    <property type="component" value="Chromosome 2"/>
</dbReference>
<dbReference type="CDD" id="cd01099">
    <property type="entry name" value="PAN_AP_HGF"/>
    <property type="match status" value="3"/>
</dbReference>
<evidence type="ECO:0000313" key="4">
    <source>
        <dbReference type="EMBL" id="CAH0551803.1"/>
    </source>
</evidence>
<feature type="region of interest" description="Disordered" evidence="1">
    <location>
        <begin position="138"/>
        <end position="230"/>
    </location>
</feature>
<dbReference type="PANTHER" id="PTHR47327">
    <property type="entry name" value="FI18240P1-RELATED"/>
    <property type="match status" value="1"/>
</dbReference>
<dbReference type="SMART" id="SM00473">
    <property type="entry name" value="PAN_AP"/>
    <property type="match status" value="5"/>
</dbReference>
<feature type="compositionally biased region" description="Basic and acidic residues" evidence="1">
    <location>
        <begin position="425"/>
        <end position="435"/>
    </location>
</feature>
<gene>
    <name evidence="4" type="ORF">MELIAE_LOCUS4330</name>
</gene>
<name>A0A9P0B134_BRAAE</name>
<dbReference type="OrthoDB" id="5418055at2759"/>
<dbReference type="GO" id="GO:0009653">
    <property type="term" value="P:anatomical structure morphogenesis"/>
    <property type="evidence" value="ECO:0007669"/>
    <property type="project" value="TreeGrafter"/>
</dbReference>
<feature type="domain" description="Apple" evidence="3">
    <location>
        <begin position="1233"/>
        <end position="1319"/>
    </location>
</feature>
<dbReference type="PANTHER" id="PTHR47327:SF13">
    <property type="entry name" value="APPLE DOMAIN-CONTAINING PROTEIN"/>
    <property type="match status" value="1"/>
</dbReference>
<feature type="compositionally biased region" description="Basic and acidic residues" evidence="1">
    <location>
        <begin position="676"/>
        <end position="693"/>
    </location>
</feature>
<feature type="region of interest" description="Disordered" evidence="1">
    <location>
        <begin position="261"/>
        <end position="643"/>
    </location>
</feature>
<organism evidence="4 5">
    <name type="scientific">Brassicogethes aeneus</name>
    <name type="common">Rape pollen beetle</name>
    <name type="synonym">Meligethes aeneus</name>
    <dbReference type="NCBI Taxonomy" id="1431903"/>
    <lineage>
        <taxon>Eukaryota</taxon>
        <taxon>Metazoa</taxon>
        <taxon>Ecdysozoa</taxon>
        <taxon>Arthropoda</taxon>
        <taxon>Hexapoda</taxon>
        <taxon>Insecta</taxon>
        <taxon>Pterygota</taxon>
        <taxon>Neoptera</taxon>
        <taxon>Endopterygota</taxon>
        <taxon>Coleoptera</taxon>
        <taxon>Polyphaga</taxon>
        <taxon>Cucujiformia</taxon>
        <taxon>Nitidulidae</taxon>
        <taxon>Meligethinae</taxon>
        <taxon>Brassicogethes</taxon>
    </lineage>
</organism>
<feature type="compositionally biased region" description="Basic and acidic residues" evidence="1">
    <location>
        <begin position="347"/>
        <end position="410"/>
    </location>
</feature>
<evidence type="ECO:0000313" key="5">
    <source>
        <dbReference type="Proteomes" id="UP001154078"/>
    </source>
</evidence>
<feature type="compositionally biased region" description="Basic and acidic residues" evidence="1">
    <location>
        <begin position="506"/>
        <end position="528"/>
    </location>
</feature>
<feature type="compositionally biased region" description="Basic and acidic residues" evidence="1">
    <location>
        <begin position="478"/>
        <end position="497"/>
    </location>
</feature>
<dbReference type="InterPro" id="IPR052774">
    <property type="entry name" value="Celegans_DevNeuronal_Protein"/>
</dbReference>
<evidence type="ECO:0000256" key="2">
    <source>
        <dbReference type="SAM" id="SignalP"/>
    </source>
</evidence>
<feature type="compositionally biased region" description="Basic and acidic residues" evidence="1">
    <location>
        <begin position="166"/>
        <end position="178"/>
    </location>
</feature>
<dbReference type="Pfam" id="PF00024">
    <property type="entry name" value="PAN_1"/>
    <property type="match status" value="2"/>
</dbReference>